<dbReference type="Pfam" id="PF13765">
    <property type="entry name" value="PRY"/>
    <property type="match status" value="1"/>
</dbReference>
<keyword evidence="1" id="KW-0175">Coiled coil</keyword>
<dbReference type="InterPro" id="IPR043136">
    <property type="entry name" value="B30.2/SPRY_sf"/>
</dbReference>
<gene>
    <name evidence="4" type="primary">LOC109308834</name>
</gene>
<dbReference type="FunFam" id="2.60.120.920:FF:000004">
    <property type="entry name" value="Butyrophilin subfamily 1 member A1"/>
    <property type="match status" value="1"/>
</dbReference>
<dbReference type="AlphaFoldDB" id="A0A7M4FU86"/>
<dbReference type="GeneTree" id="ENSGT01030000234669"/>
<dbReference type="CDD" id="cd12888">
    <property type="entry name" value="SPRY_PRY_TRIM7_like"/>
    <property type="match status" value="1"/>
</dbReference>
<evidence type="ECO:0000313" key="5">
    <source>
        <dbReference type="Proteomes" id="UP000594220"/>
    </source>
</evidence>
<evidence type="ECO:0000259" key="3">
    <source>
        <dbReference type="PROSITE" id="PS50188"/>
    </source>
</evidence>
<evidence type="ECO:0000313" key="4">
    <source>
        <dbReference type="Ensembl" id="ENSCPRP00005007922.1"/>
    </source>
</evidence>
<protein>
    <submittedName>
        <fullName evidence="4">Zinc finger protein RFP-like</fullName>
    </submittedName>
</protein>
<dbReference type="SMART" id="SM00449">
    <property type="entry name" value="SPRY"/>
    <property type="match status" value="1"/>
</dbReference>
<dbReference type="SMART" id="SM00589">
    <property type="entry name" value="PRY"/>
    <property type="match status" value="1"/>
</dbReference>
<accession>A0A7M4FU86</accession>
<evidence type="ECO:0000256" key="2">
    <source>
        <dbReference type="SAM" id="MobiDB-lite"/>
    </source>
</evidence>
<dbReference type="OMA" id="ACEQENE"/>
<keyword evidence="5" id="KW-1185">Reference proteome</keyword>
<dbReference type="PROSITE" id="PS50188">
    <property type="entry name" value="B302_SPRY"/>
    <property type="match status" value="1"/>
</dbReference>
<evidence type="ECO:0000256" key="1">
    <source>
        <dbReference type="SAM" id="Coils"/>
    </source>
</evidence>
<dbReference type="Gene3D" id="2.60.120.920">
    <property type="match status" value="1"/>
</dbReference>
<reference evidence="4" key="2">
    <citation type="submission" date="2025-09" db="UniProtKB">
        <authorList>
            <consortium name="Ensembl"/>
        </authorList>
    </citation>
    <scope>IDENTIFICATION</scope>
</reference>
<dbReference type="SUPFAM" id="SSF49899">
    <property type="entry name" value="Concanavalin A-like lectins/glucanases"/>
    <property type="match status" value="1"/>
</dbReference>
<organism evidence="4 5">
    <name type="scientific">Crocodylus porosus</name>
    <name type="common">Saltwater crocodile</name>
    <name type="synonym">Estuarine crocodile</name>
    <dbReference type="NCBI Taxonomy" id="8502"/>
    <lineage>
        <taxon>Eukaryota</taxon>
        <taxon>Metazoa</taxon>
        <taxon>Chordata</taxon>
        <taxon>Craniata</taxon>
        <taxon>Vertebrata</taxon>
        <taxon>Euteleostomi</taxon>
        <taxon>Archelosauria</taxon>
        <taxon>Archosauria</taxon>
        <taxon>Crocodylia</taxon>
        <taxon>Longirostres</taxon>
        <taxon>Crocodylidae</taxon>
        <taxon>Crocodylus</taxon>
    </lineage>
</organism>
<dbReference type="InterPro" id="IPR013320">
    <property type="entry name" value="ConA-like_dom_sf"/>
</dbReference>
<dbReference type="InterPro" id="IPR006574">
    <property type="entry name" value="PRY"/>
</dbReference>
<dbReference type="InterPro" id="IPR003877">
    <property type="entry name" value="SPRY_dom"/>
</dbReference>
<dbReference type="Proteomes" id="UP000594220">
    <property type="component" value="Unplaced"/>
</dbReference>
<proteinExistence type="predicted"/>
<sequence>MDSTSIGSPVSGPQLLPATGRGPRLEYLGQMKKRDSVLMKQAGAKRQKIVSDFQQLRRLLQEQEQLLLAQLGELEKEVAKMQKEKDTKLSEEISHLSELISEMEAKCQQPASEFLQDIRRTLSRCEKRVIPQPVPTSSELERRLQDFCQQTCALTETVRKFKDTLLSACEQENEDLLGSYTKAAVTLAPGTAHPRLVLSADRRSVRWRQAWQPLLNNPERFNFMYCVLGHEGFTSGKHCWEVEVGEGDCWAVGAATESVRRKGKFFFSPDEGIWAVQHQFSGPLEALTAPDPTPLSQCQVPRRVRVCLDYAAGQVSFFNADTKAPVFTFPPALFAGERIRPWLWLKPFNVASFGTPALKLCP</sequence>
<dbReference type="Ensembl" id="ENSCPRT00005009307.1">
    <property type="protein sequence ID" value="ENSCPRP00005007922.1"/>
    <property type="gene ID" value="ENSCPRG00005005631.1"/>
</dbReference>
<dbReference type="Pfam" id="PF00622">
    <property type="entry name" value="SPRY"/>
    <property type="match status" value="1"/>
</dbReference>
<dbReference type="InterPro" id="IPR001870">
    <property type="entry name" value="B30.2/SPRY"/>
</dbReference>
<reference evidence="4" key="1">
    <citation type="submission" date="2025-08" db="UniProtKB">
        <authorList>
            <consortium name="Ensembl"/>
        </authorList>
    </citation>
    <scope>IDENTIFICATION</scope>
</reference>
<dbReference type="InterPro" id="IPR003879">
    <property type="entry name" value="Butyrophylin_SPRY"/>
</dbReference>
<name>A0A7M4FU86_CROPO</name>
<dbReference type="InterPro" id="IPR050143">
    <property type="entry name" value="TRIM/RBCC"/>
</dbReference>
<feature type="domain" description="B30.2/SPRY" evidence="3">
    <location>
        <begin position="165"/>
        <end position="358"/>
    </location>
</feature>
<feature type="region of interest" description="Disordered" evidence="2">
    <location>
        <begin position="1"/>
        <end position="22"/>
    </location>
</feature>
<dbReference type="PANTHER" id="PTHR24103">
    <property type="entry name" value="E3 UBIQUITIN-PROTEIN LIGASE TRIM"/>
    <property type="match status" value="1"/>
</dbReference>
<feature type="coiled-coil region" evidence="1">
    <location>
        <begin position="57"/>
        <end position="91"/>
    </location>
</feature>
<dbReference type="PRINTS" id="PR01407">
    <property type="entry name" value="BUTYPHLNCDUF"/>
</dbReference>